<gene>
    <name evidence="2" type="ORF">C8R41DRAFT_867346</name>
</gene>
<feature type="region of interest" description="Disordered" evidence="1">
    <location>
        <begin position="881"/>
        <end position="929"/>
    </location>
</feature>
<feature type="compositionally biased region" description="Acidic residues" evidence="1">
    <location>
        <begin position="896"/>
        <end position="909"/>
    </location>
</feature>
<dbReference type="EMBL" id="JANVFT010000039">
    <property type="protein sequence ID" value="KAJ4492278.1"/>
    <property type="molecule type" value="Genomic_DNA"/>
</dbReference>
<dbReference type="InterPro" id="IPR040521">
    <property type="entry name" value="KDZ"/>
</dbReference>
<organism evidence="2 3">
    <name type="scientific">Lentinula lateritia</name>
    <dbReference type="NCBI Taxonomy" id="40482"/>
    <lineage>
        <taxon>Eukaryota</taxon>
        <taxon>Fungi</taxon>
        <taxon>Dikarya</taxon>
        <taxon>Basidiomycota</taxon>
        <taxon>Agaricomycotina</taxon>
        <taxon>Agaricomycetes</taxon>
        <taxon>Agaricomycetidae</taxon>
        <taxon>Agaricales</taxon>
        <taxon>Marasmiineae</taxon>
        <taxon>Omphalotaceae</taxon>
        <taxon>Lentinula</taxon>
    </lineage>
</organism>
<dbReference type="PANTHER" id="PTHR33096">
    <property type="entry name" value="CXC2 DOMAIN-CONTAINING PROTEIN"/>
    <property type="match status" value="1"/>
</dbReference>
<dbReference type="PANTHER" id="PTHR33096:SF1">
    <property type="entry name" value="CXC1-LIKE CYSTEINE CLUSTER ASSOCIATED WITH KDZ TRANSPOSASES DOMAIN-CONTAINING PROTEIN"/>
    <property type="match status" value="1"/>
</dbReference>
<dbReference type="Proteomes" id="UP001150217">
    <property type="component" value="Unassembled WGS sequence"/>
</dbReference>
<evidence type="ECO:0000313" key="3">
    <source>
        <dbReference type="Proteomes" id="UP001150217"/>
    </source>
</evidence>
<accession>A0ABQ8VF87</accession>
<comment type="caution">
    <text evidence="2">The sequence shown here is derived from an EMBL/GenBank/DDBJ whole genome shotgun (WGS) entry which is preliminary data.</text>
</comment>
<evidence type="ECO:0000256" key="1">
    <source>
        <dbReference type="SAM" id="MobiDB-lite"/>
    </source>
</evidence>
<sequence length="929" mass="105629">MGLLKILKYIVPGYAFNAWSTEPQVGAGRFSSALTQTLKLGPVAIAHKREQAALRSYQASEGLSREFQKALDDIAGPSQSRSQNYQPMDVDDIGVDVGFGDDEGGEGVAENTEDVSVDIRDVIQVGRWHGRRKYKDGRTWKHRIQTLNAAWAPLIKEMSEAYIKWKYSFGLPQTFDKSYSFSISVVDALTLVTEVTISRGSDTRAAIALVYAGYIGTSPEKPSLAVSLKTLELYYTLRLFKPSLSIEAFAKTICHLYSVPYCRGYHTGLSNAFDIYLAIRRKVDAQVAKELGHDSANYRVLNSCPACCYKLEDEPELKFSRIWAVDGNNSLKRVAGIGSREVSDNRVFEESDYYLSKDFVNTFAGEIKARTVSLVADEDSDEWVDKEHGDPTDGTEDASQCTENWKAAAADQHKKMWSIFDESGYFVSSCRHGFVLWVTDMIRSGELFEGTIQRSSLGPEFAKQGCRTCVNAFHGYSHNAKCQHKYHPLNILGMGLEDLETLERLFSSSNQLAPITRYMTAYRRRVFIDIFLQQWDREKYQNLATMLHNNYIQALDVLEEEAQALQADLLAKGISVEDLEAYFIDEANHLKEMGKEVEGDLHAVAYVELLQSVACENAAGDFRSQTPADYQFLSSAASYNKDLSDEQRDKLLFEVVQMESAMSISRRWESSDKEYLETLKYMNARKYHQALEQLYKLVIQRLFELHKMNLLFTVLSGYKMRAHISNALQQRSKAIQNAVKTYNNAAAAIGRPTLDWTKVTHYTFLDQFNILQDTRHSVLDKKWADPVVRHLMRQHRRVLRAKEELHRCNIEIRRVHTSILNEERKFDETLRRLENRPVCYPVREYIDRRRAVNRLLLSRIHQTQALPGFTGDKTPGTCKGFSDLSSELVKPSLPDPDSDNGEDTDDDEMSVNVEGIETTLEESGSFSSR</sequence>
<evidence type="ECO:0000313" key="2">
    <source>
        <dbReference type="EMBL" id="KAJ4492278.1"/>
    </source>
</evidence>
<dbReference type="Pfam" id="PF18758">
    <property type="entry name" value="KDZ"/>
    <property type="match status" value="2"/>
</dbReference>
<reference evidence="2" key="1">
    <citation type="submission" date="2022-08" db="EMBL/GenBank/DDBJ databases">
        <title>A Global Phylogenomic Analysis of the Shiitake Genus Lentinula.</title>
        <authorList>
            <consortium name="DOE Joint Genome Institute"/>
            <person name="Sierra-Patev S."/>
            <person name="Min B."/>
            <person name="Naranjo-Ortiz M."/>
            <person name="Looney B."/>
            <person name="Konkel Z."/>
            <person name="Slot J.C."/>
            <person name="Sakamoto Y."/>
            <person name="Steenwyk J.L."/>
            <person name="Rokas A."/>
            <person name="Carro J."/>
            <person name="Camarero S."/>
            <person name="Ferreira P."/>
            <person name="Molpeceres G."/>
            <person name="Ruiz-Duenas F.J."/>
            <person name="Serrano A."/>
            <person name="Henrissat B."/>
            <person name="Drula E."/>
            <person name="Hughes K.W."/>
            <person name="Mata J.L."/>
            <person name="Ishikawa N.K."/>
            <person name="Vargas-Isla R."/>
            <person name="Ushijima S."/>
            <person name="Smith C.A."/>
            <person name="Ahrendt S."/>
            <person name="Andreopoulos W."/>
            <person name="He G."/>
            <person name="Labutti K."/>
            <person name="Lipzen A."/>
            <person name="Ng V."/>
            <person name="Riley R."/>
            <person name="Sandor L."/>
            <person name="Barry K."/>
            <person name="Martinez A.T."/>
            <person name="Xiao Y."/>
            <person name="Gibbons J.G."/>
            <person name="Terashima K."/>
            <person name="Grigoriev I.V."/>
            <person name="Hibbett D.S."/>
        </authorList>
    </citation>
    <scope>NUCLEOTIDE SEQUENCE</scope>
    <source>
        <strain evidence="2">RHP3577 ss4</strain>
    </source>
</reference>
<proteinExistence type="predicted"/>
<evidence type="ECO:0008006" key="4">
    <source>
        <dbReference type="Google" id="ProtNLM"/>
    </source>
</evidence>
<name>A0ABQ8VF87_9AGAR</name>
<keyword evidence="3" id="KW-1185">Reference proteome</keyword>
<feature type="region of interest" description="Disordered" evidence="1">
    <location>
        <begin position="381"/>
        <end position="400"/>
    </location>
</feature>
<protein>
    <recommendedName>
        <fullName evidence="4">CxC2-like cysteine cluster KDZ transposase-associated domain-containing protein</fullName>
    </recommendedName>
</protein>